<organism evidence="10 11">
    <name type="scientific">Protomyces lactucae-debilis</name>
    <dbReference type="NCBI Taxonomy" id="2754530"/>
    <lineage>
        <taxon>Eukaryota</taxon>
        <taxon>Fungi</taxon>
        <taxon>Dikarya</taxon>
        <taxon>Ascomycota</taxon>
        <taxon>Taphrinomycotina</taxon>
        <taxon>Taphrinomycetes</taxon>
        <taxon>Taphrinales</taxon>
        <taxon>Protomycetaceae</taxon>
        <taxon>Protomyces</taxon>
    </lineage>
</organism>
<evidence type="ECO:0000256" key="4">
    <source>
        <dbReference type="ARBA" id="ARBA00022729"/>
    </source>
</evidence>
<evidence type="ECO:0000313" key="11">
    <source>
        <dbReference type="Proteomes" id="UP000193685"/>
    </source>
</evidence>
<dbReference type="OrthoDB" id="2146436at2759"/>
<dbReference type="InterPro" id="IPR046530">
    <property type="entry name" value="BIM1-like_dom"/>
</dbReference>
<keyword evidence="11" id="KW-1185">Reference proteome</keyword>
<evidence type="ECO:0000256" key="5">
    <source>
        <dbReference type="ARBA" id="ARBA00023136"/>
    </source>
</evidence>
<dbReference type="Proteomes" id="UP000193685">
    <property type="component" value="Unassembled WGS sequence"/>
</dbReference>
<evidence type="ECO:0000256" key="2">
    <source>
        <dbReference type="ARBA" id="ARBA00022475"/>
    </source>
</evidence>
<dbReference type="GO" id="GO:0098552">
    <property type="term" value="C:side of membrane"/>
    <property type="evidence" value="ECO:0007669"/>
    <property type="project" value="UniProtKB-KW"/>
</dbReference>
<dbReference type="GeneID" id="63788308"/>
<gene>
    <name evidence="10" type="ORF">BCR37DRAFT_396556</name>
</gene>
<dbReference type="Pfam" id="PF20238">
    <property type="entry name" value="BIM1-like_dom"/>
    <property type="match status" value="1"/>
</dbReference>
<comment type="caution">
    <text evidence="10">The sequence shown here is derived from an EMBL/GenBank/DDBJ whole genome shotgun (WGS) entry which is preliminary data.</text>
</comment>
<feature type="signal peptide" evidence="8">
    <location>
        <begin position="1"/>
        <end position="19"/>
    </location>
</feature>
<protein>
    <recommendedName>
        <fullName evidence="9">Copper acquisition factor BIM1-like domain-containing protein</fullName>
    </recommendedName>
</protein>
<evidence type="ECO:0000256" key="6">
    <source>
        <dbReference type="ARBA" id="ARBA00023180"/>
    </source>
</evidence>
<reference evidence="10 11" key="1">
    <citation type="submission" date="2016-07" db="EMBL/GenBank/DDBJ databases">
        <title>Pervasive Adenine N6-methylation of Active Genes in Fungi.</title>
        <authorList>
            <consortium name="DOE Joint Genome Institute"/>
            <person name="Mondo S.J."/>
            <person name="Dannebaum R.O."/>
            <person name="Kuo R.C."/>
            <person name="Labutti K."/>
            <person name="Haridas S."/>
            <person name="Kuo A."/>
            <person name="Salamov A."/>
            <person name="Ahrendt S.R."/>
            <person name="Lipzen A."/>
            <person name="Sullivan W."/>
            <person name="Andreopoulos W.B."/>
            <person name="Clum A."/>
            <person name="Lindquist E."/>
            <person name="Daum C."/>
            <person name="Ramamoorthy G.K."/>
            <person name="Gryganskyi A."/>
            <person name="Culley D."/>
            <person name="Magnuson J.K."/>
            <person name="James T.Y."/>
            <person name="O'Malley M.A."/>
            <person name="Stajich J.E."/>
            <person name="Spatafora J.W."/>
            <person name="Visel A."/>
            <person name="Grigoriev I.V."/>
        </authorList>
    </citation>
    <scope>NUCLEOTIDE SEQUENCE [LARGE SCALE GENOMIC DNA]</scope>
    <source>
        <strain evidence="10 11">12-1054</strain>
    </source>
</reference>
<evidence type="ECO:0000259" key="9">
    <source>
        <dbReference type="Pfam" id="PF20238"/>
    </source>
</evidence>
<evidence type="ECO:0000256" key="3">
    <source>
        <dbReference type="ARBA" id="ARBA00022622"/>
    </source>
</evidence>
<feature type="chain" id="PRO_5012463421" description="Copper acquisition factor BIM1-like domain-containing protein" evidence="8">
    <location>
        <begin position="20"/>
        <end position="214"/>
    </location>
</feature>
<evidence type="ECO:0000313" key="10">
    <source>
        <dbReference type="EMBL" id="ORY86940.1"/>
    </source>
</evidence>
<name>A0A1Y2FSF2_PROLT</name>
<keyword evidence="4 8" id="KW-0732">Signal</keyword>
<dbReference type="EMBL" id="MCFI01000002">
    <property type="protein sequence ID" value="ORY86940.1"/>
    <property type="molecule type" value="Genomic_DNA"/>
</dbReference>
<sequence>MVTPTTLLSFLTVAGLAAGHFTLDQPQTRGFDDDREAAGPCGGFSAIENRTPFSIRGGSYQIGSHHASATVQLRFSTDGQDFTGEAVTSYTTTGLGTVCGRLPGELFANAGFAVGQNVSMQIQFQSTNEAHPLFQCADLTLVDDATETGSCKTGTNVKISNLQVNGTSSPADISFSSAPTPSATPSASVRTSDATAAFSITAFVFSASLLSLAI</sequence>
<dbReference type="RefSeq" id="XP_040727796.1">
    <property type="nucleotide sequence ID" value="XM_040871709.1"/>
</dbReference>
<dbReference type="STRING" id="56484.A0A1Y2FSF2"/>
<dbReference type="AlphaFoldDB" id="A0A1Y2FSF2"/>
<evidence type="ECO:0000256" key="1">
    <source>
        <dbReference type="ARBA" id="ARBA00004609"/>
    </source>
</evidence>
<dbReference type="CDD" id="cd21176">
    <property type="entry name" value="LPMO_auxiliary-like"/>
    <property type="match status" value="1"/>
</dbReference>
<dbReference type="PANTHER" id="PTHR34992">
    <property type="entry name" value="HYPHAL ANASTAMOSIS-7 PROTEIN"/>
    <property type="match status" value="1"/>
</dbReference>
<feature type="domain" description="Copper acquisition factor BIM1-like" evidence="9">
    <location>
        <begin position="19"/>
        <end position="155"/>
    </location>
</feature>
<keyword evidence="7" id="KW-0449">Lipoprotein</keyword>
<keyword evidence="2" id="KW-1003">Cell membrane</keyword>
<keyword evidence="3" id="KW-0336">GPI-anchor</keyword>
<keyword evidence="5" id="KW-0472">Membrane</keyword>
<comment type="subcellular location">
    <subcellularLocation>
        <location evidence="1">Cell membrane</location>
        <topology evidence="1">Lipid-anchor</topology>
        <topology evidence="1">GPI-anchor</topology>
    </subcellularLocation>
</comment>
<keyword evidence="6" id="KW-0325">Glycoprotein</keyword>
<evidence type="ECO:0000256" key="7">
    <source>
        <dbReference type="ARBA" id="ARBA00023288"/>
    </source>
</evidence>
<proteinExistence type="predicted"/>
<accession>A0A1Y2FSF2</accession>
<evidence type="ECO:0000256" key="8">
    <source>
        <dbReference type="SAM" id="SignalP"/>
    </source>
</evidence>
<dbReference type="InterPro" id="IPR046936">
    <property type="entry name" value="BIM1-like"/>
</dbReference>
<dbReference type="GO" id="GO:0005886">
    <property type="term" value="C:plasma membrane"/>
    <property type="evidence" value="ECO:0007669"/>
    <property type="project" value="UniProtKB-SubCell"/>
</dbReference>
<dbReference type="OMA" id="CLPHVEI"/>